<dbReference type="AlphaFoldDB" id="A0A6J6YZC9"/>
<accession>A0A6J6YZC9</accession>
<organism evidence="1">
    <name type="scientific">freshwater metagenome</name>
    <dbReference type="NCBI Taxonomy" id="449393"/>
    <lineage>
        <taxon>unclassified sequences</taxon>
        <taxon>metagenomes</taxon>
        <taxon>ecological metagenomes</taxon>
    </lineage>
</organism>
<reference evidence="1" key="1">
    <citation type="submission" date="2020-05" db="EMBL/GenBank/DDBJ databases">
        <authorList>
            <person name="Chiriac C."/>
            <person name="Salcher M."/>
            <person name="Ghai R."/>
            <person name="Kavagutti S V."/>
        </authorList>
    </citation>
    <scope>NUCLEOTIDE SEQUENCE</scope>
</reference>
<proteinExistence type="predicted"/>
<protein>
    <submittedName>
        <fullName evidence="1">Unannotated protein</fullName>
    </submittedName>
</protein>
<name>A0A6J6YZC9_9ZZZZ</name>
<gene>
    <name evidence="1" type="ORF">UFOPK2992_01740</name>
</gene>
<sequence>MMKRLSWFISGALAGVASVGYAKKKVKATASHLTPANLVKSALARMRERRLDVSEALRDGRSAMHDKEAELIARRDGTFASLADELGSDDQVLVDGKPVEPGQVIVLRQVRDANNAGHSRSGRRTRRGA</sequence>
<evidence type="ECO:0000313" key="1">
    <source>
        <dbReference type="EMBL" id="CAB4813573.1"/>
    </source>
</evidence>
<dbReference type="EMBL" id="CAFAAI010000354">
    <property type="protein sequence ID" value="CAB4813573.1"/>
    <property type="molecule type" value="Genomic_DNA"/>
</dbReference>